<protein>
    <submittedName>
        <fullName evidence="4">VanZ family protein</fullName>
    </submittedName>
</protein>
<evidence type="ECO:0000256" key="2">
    <source>
        <dbReference type="SAM" id="Phobius"/>
    </source>
</evidence>
<dbReference type="RefSeq" id="WP_337339040.1">
    <property type="nucleotide sequence ID" value="NZ_JBBDGL010000005.1"/>
</dbReference>
<evidence type="ECO:0000313" key="5">
    <source>
        <dbReference type="Proteomes" id="UP001368654"/>
    </source>
</evidence>
<feature type="compositionally biased region" description="Low complexity" evidence="1">
    <location>
        <begin position="1"/>
        <end position="30"/>
    </location>
</feature>
<evidence type="ECO:0000259" key="3">
    <source>
        <dbReference type="Pfam" id="PF04892"/>
    </source>
</evidence>
<feature type="transmembrane region" description="Helical" evidence="2">
    <location>
        <begin position="188"/>
        <end position="211"/>
    </location>
</feature>
<feature type="compositionally biased region" description="Pro residues" evidence="1">
    <location>
        <begin position="31"/>
        <end position="41"/>
    </location>
</feature>
<keyword evidence="2" id="KW-0472">Membrane</keyword>
<dbReference type="EMBL" id="JBBDGL010000005">
    <property type="protein sequence ID" value="MEJ1156610.1"/>
    <property type="molecule type" value="Genomic_DNA"/>
</dbReference>
<evidence type="ECO:0000256" key="1">
    <source>
        <dbReference type="SAM" id="MobiDB-lite"/>
    </source>
</evidence>
<feature type="compositionally biased region" description="Low complexity" evidence="1">
    <location>
        <begin position="113"/>
        <end position="125"/>
    </location>
</feature>
<reference evidence="4 5" key="1">
    <citation type="submission" date="2024-02" db="EMBL/GenBank/DDBJ databases">
        <authorList>
            <person name="Saticioglu I.B."/>
        </authorList>
    </citation>
    <scope>NUCLEOTIDE SEQUENCE [LARGE SCALE GENOMIC DNA]</scope>
    <source>
        <strain evidence="4 5">Mu-86</strain>
    </source>
</reference>
<organism evidence="4 5">
    <name type="scientific">Microbacterium marmarense</name>
    <dbReference type="NCBI Taxonomy" id="3122051"/>
    <lineage>
        <taxon>Bacteria</taxon>
        <taxon>Bacillati</taxon>
        <taxon>Actinomycetota</taxon>
        <taxon>Actinomycetes</taxon>
        <taxon>Micrococcales</taxon>
        <taxon>Microbacteriaceae</taxon>
        <taxon>Microbacterium</taxon>
    </lineage>
</organism>
<keyword evidence="2" id="KW-1133">Transmembrane helix</keyword>
<feature type="region of interest" description="Disordered" evidence="1">
    <location>
        <begin position="1"/>
        <end position="125"/>
    </location>
</feature>
<feature type="transmembrane region" description="Helical" evidence="2">
    <location>
        <begin position="218"/>
        <end position="240"/>
    </location>
</feature>
<dbReference type="Proteomes" id="UP001368654">
    <property type="component" value="Unassembled WGS sequence"/>
</dbReference>
<feature type="transmembrane region" description="Helical" evidence="2">
    <location>
        <begin position="151"/>
        <end position="168"/>
    </location>
</feature>
<gene>
    <name evidence="4" type="ORF">WDU96_13450</name>
</gene>
<accession>A0ABU8LY76</accession>
<feature type="domain" description="VanZ-like" evidence="3">
    <location>
        <begin position="154"/>
        <end position="266"/>
    </location>
</feature>
<sequence>MHENSTTVADTTDAAAPITAVPAVDSAPQPGSIPPPPPARPLPVADTPPRDQLSPAAQPLPVADTPPPAQPPPVADTPPPTPPPGYLLVPPRPPLALAPEWRPRAPRTRPARDSSPAIPRDALDPRALLAPRDPRALLRDPRASLVRDPRSWLVAYGVLLALIAFWPTPVDRNAAGLLHAISAAIPWLSYNLIEFTANIALFVPLGALGAMLLRRRPWLVIVIALGVTIVIESVQALLLAQRTPSGLDIIANTLGAAVGLAIVLLVRRRSGS</sequence>
<name>A0ABU8LY76_9MICO</name>
<keyword evidence="2" id="KW-0812">Transmembrane</keyword>
<proteinExistence type="predicted"/>
<comment type="caution">
    <text evidence="4">The sequence shown here is derived from an EMBL/GenBank/DDBJ whole genome shotgun (WGS) entry which is preliminary data.</text>
</comment>
<dbReference type="Pfam" id="PF04892">
    <property type="entry name" value="VanZ"/>
    <property type="match status" value="1"/>
</dbReference>
<feature type="compositionally biased region" description="Pro residues" evidence="1">
    <location>
        <begin position="64"/>
        <end position="96"/>
    </location>
</feature>
<keyword evidence="5" id="KW-1185">Reference proteome</keyword>
<feature type="transmembrane region" description="Helical" evidence="2">
    <location>
        <begin position="246"/>
        <end position="266"/>
    </location>
</feature>
<dbReference type="InterPro" id="IPR006976">
    <property type="entry name" value="VanZ-like"/>
</dbReference>
<evidence type="ECO:0000313" key="4">
    <source>
        <dbReference type="EMBL" id="MEJ1156610.1"/>
    </source>
</evidence>